<dbReference type="AlphaFoldDB" id="A0A076LTK2"/>
<proteinExistence type="predicted"/>
<dbReference type="HOGENOM" id="CLU_3183098_0_0_6"/>
<organism evidence="1 2">
    <name type="scientific">Edwardsiella anguillarum ET080813</name>
    <dbReference type="NCBI Taxonomy" id="667120"/>
    <lineage>
        <taxon>Bacteria</taxon>
        <taxon>Pseudomonadati</taxon>
        <taxon>Pseudomonadota</taxon>
        <taxon>Gammaproteobacteria</taxon>
        <taxon>Enterobacterales</taxon>
        <taxon>Hafniaceae</taxon>
        <taxon>Edwardsiella</taxon>
    </lineage>
</organism>
<dbReference type="Proteomes" id="UP000028681">
    <property type="component" value="Chromosome"/>
</dbReference>
<protein>
    <submittedName>
        <fullName evidence="1">Uncharacterized protein</fullName>
    </submittedName>
</protein>
<evidence type="ECO:0000313" key="2">
    <source>
        <dbReference type="Proteomes" id="UP000028681"/>
    </source>
</evidence>
<name>A0A076LTK2_9GAMM</name>
<sequence>MPTYLGLQQLTDLISYLINKIIVMVMKASHGGHRDIRMDRTPGDNI</sequence>
<accession>A0A076LTK2</accession>
<evidence type="ECO:0000313" key="1">
    <source>
        <dbReference type="EMBL" id="AIJ09828.1"/>
    </source>
</evidence>
<dbReference type="EMBL" id="CP006664">
    <property type="protein sequence ID" value="AIJ09828.1"/>
    <property type="molecule type" value="Genomic_DNA"/>
</dbReference>
<dbReference type="KEGG" id="ete:ETEE_3406"/>
<reference evidence="1 2" key="1">
    <citation type="journal article" date="2012" name="PLoS ONE">
        <title>Edwardsiella comparative phylogenomics reveal the new intra/inter-species taxonomic relationships, virulence evolution and niche adaptation mechanisms.</title>
        <authorList>
            <person name="Yang M."/>
            <person name="Lv Y."/>
            <person name="Xiao J."/>
            <person name="Wu H."/>
            <person name="Zheng H."/>
            <person name="Liu Q."/>
            <person name="Zhang Y."/>
            <person name="Wang Q."/>
        </authorList>
    </citation>
    <scope>NUCLEOTIDE SEQUENCE [LARGE SCALE GENOMIC DNA]</scope>
    <source>
        <strain evidence="2">080813</strain>
    </source>
</reference>
<gene>
    <name evidence="1" type="ORF">ETEE_3406</name>
</gene>